<dbReference type="EMBL" id="GBXM01049308">
    <property type="protein sequence ID" value="JAH59269.1"/>
    <property type="molecule type" value="Transcribed_RNA"/>
</dbReference>
<sequence>MITHRRLSSSYVASPDLIEKNDRCALHLHCSKHSYARQ</sequence>
<proteinExistence type="predicted"/>
<dbReference type="AlphaFoldDB" id="A0A0E9U058"/>
<reference evidence="1" key="2">
    <citation type="journal article" date="2015" name="Fish Shellfish Immunol.">
        <title>Early steps in the European eel (Anguilla anguilla)-Vibrio vulnificus interaction in the gills: Role of the RtxA13 toxin.</title>
        <authorList>
            <person name="Callol A."/>
            <person name="Pajuelo D."/>
            <person name="Ebbesson L."/>
            <person name="Teles M."/>
            <person name="MacKenzie S."/>
            <person name="Amaro C."/>
        </authorList>
    </citation>
    <scope>NUCLEOTIDE SEQUENCE</scope>
</reference>
<evidence type="ECO:0000313" key="1">
    <source>
        <dbReference type="EMBL" id="JAH59269.1"/>
    </source>
</evidence>
<name>A0A0E9U058_ANGAN</name>
<protein>
    <submittedName>
        <fullName evidence="1">Uncharacterized protein</fullName>
    </submittedName>
</protein>
<organism evidence="1">
    <name type="scientific">Anguilla anguilla</name>
    <name type="common">European freshwater eel</name>
    <name type="synonym">Muraena anguilla</name>
    <dbReference type="NCBI Taxonomy" id="7936"/>
    <lineage>
        <taxon>Eukaryota</taxon>
        <taxon>Metazoa</taxon>
        <taxon>Chordata</taxon>
        <taxon>Craniata</taxon>
        <taxon>Vertebrata</taxon>
        <taxon>Euteleostomi</taxon>
        <taxon>Actinopterygii</taxon>
        <taxon>Neopterygii</taxon>
        <taxon>Teleostei</taxon>
        <taxon>Anguilliformes</taxon>
        <taxon>Anguillidae</taxon>
        <taxon>Anguilla</taxon>
    </lineage>
</organism>
<reference evidence="1" key="1">
    <citation type="submission" date="2014-11" db="EMBL/GenBank/DDBJ databases">
        <authorList>
            <person name="Amaro Gonzalez C."/>
        </authorList>
    </citation>
    <scope>NUCLEOTIDE SEQUENCE</scope>
</reference>
<accession>A0A0E9U058</accession>